<keyword evidence="10" id="KW-1185">Reference proteome</keyword>
<dbReference type="Proteomes" id="UP001580407">
    <property type="component" value="Unassembled WGS sequence"/>
</dbReference>
<feature type="transmembrane region" description="Helical" evidence="7">
    <location>
        <begin position="192"/>
        <end position="212"/>
    </location>
</feature>
<accession>A0ABV5BBE1</accession>
<keyword evidence="5 7" id="KW-1133">Transmembrane helix</keyword>
<dbReference type="PANTHER" id="PTHR23501">
    <property type="entry name" value="MAJOR FACILITATOR SUPERFAMILY"/>
    <property type="match status" value="1"/>
</dbReference>
<evidence type="ECO:0000313" key="9">
    <source>
        <dbReference type="EMBL" id="MFB5683017.1"/>
    </source>
</evidence>
<dbReference type="PROSITE" id="PS50850">
    <property type="entry name" value="MFS"/>
    <property type="match status" value="1"/>
</dbReference>
<dbReference type="InterPro" id="IPR004638">
    <property type="entry name" value="EmrB-like"/>
</dbReference>
<evidence type="ECO:0000256" key="4">
    <source>
        <dbReference type="ARBA" id="ARBA00022692"/>
    </source>
</evidence>
<feature type="transmembrane region" description="Helical" evidence="7">
    <location>
        <begin position="292"/>
        <end position="312"/>
    </location>
</feature>
<keyword evidence="3" id="KW-1003">Cell membrane</keyword>
<evidence type="ECO:0000256" key="7">
    <source>
        <dbReference type="SAM" id="Phobius"/>
    </source>
</evidence>
<dbReference type="SUPFAM" id="SSF103473">
    <property type="entry name" value="MFS general substrate transporter"/>
    <property type="match status" value="1"/>
</dbReference>
<dbReference type="PRINTS" id="PR01036">
    <property type="entry name" value="TCRTETB"/>
</dbReference>
<dbReference type="PANTHER" id="PTHR23501:SF191">
    <property type="entry name" value="VACUOLAR BASIC AMINO ACID TRANSPORTER 4"/>
    <property type="match status" value="1"/>
</dbReference>
<dbReference type="Gene3D" id="1.20.1250.20">
    <property type="entry name" value="MFS general substrate transporter like domains"/>
    <property type="match status" value="1"/>
</dbReference>
<dbReference type="Gene3D" id="1.20.1720.10">
    <property type="entry name" value="Multidrug resistance protein D"/>
    <property type="match status" value="1"/>
</dbReference>
<feature type="transmembrane region" description="Helical" evidence="7">
    <location>
        <begin position="71"/>
        <end position="90"/>
    </location>
</feature>
<keyword evidence="2" id="KW-0813">Transport</keyword>
<dbReference type="Pfam" id="PF07690">
    <property type="entry name" value="MFS_1"/>
    <property type="match status" value="1"/>
</dbReference>
<organism evidence="9 10">
    <name type="scientific">Paenibacillus terreus</name>
    <dbReference type="NCBI Taxonomy" id="1387834"/>
    <lineage>
        <taxon>Bacteria</taxon>
        <taxon>Bacillati</taxon>
        <taxon>Bacillota</taxon>
        <taxon>Bacilli</taxon>
        <taxon>Bacillales</taxon>
        <taxon>Paenibacillaceae</taxon>
        <taxon>Paenibacillus</taxon>
    </lineage>
</organism>
<protein>
    <submittedName>
        <fullName evidence="9">DHA2 family efflux MFS transporter permease subunit</fullName>
    </submittedName>
</protein>
<evidence type="ECO:0000259" key="8">
    <source>
        <dbReference type="PROSITE" id="PS50850"/>
    </source>
</evidence>
<proteinExistence type="predicted"/>
<feature type="transmembrane region" description="Helical" evidence="7">
    <location>
        <begin position="129"/>
        <end position="147"/>
    </location>
</feature>
<reference evidence="9 10" key="1">
    <citation type="submission" date="2024-09" db="EMBL/GenBank/DDBJ databases">
        <authorList>
            <person name="Ruan L."/>
        </authorList>
    </citation>
    <scope>NUCLEOTIDE SEQUENCE [LARGE SCALE GENOMIC DNA]</scope>
    <source>
        <strain evidence="9 10">D33</strain>
    </source>
</reference>
<feature type="transmembrane region" description="Helical" evidence="7">
    <location>
        <begin position="40"/>
        <end position="59"/>
    </location>
</feature>
<feature type="domain" description="Major facilitator superfamily (MFS) profile" evidence="8">
    <location>
        <begin position="6"/>
        <end position="486"/>
    </location>
</feature>
<feature type="transmembrane region" description="Helical" evidence="7">
    <location>
        <begin position="96"/>
        <end position="117"/>
    </location>
</feature>
<dbReference type="EMBL" id="JBHILM010000022">
    <property type="protein sequence ID" value="MFB5683017.1"/>
    <property type="molecule type" value="Genomic_DNA"/>
</dbReference>
<comment type="caution">
    <text evidence="9">The sequence shown here is derived from an EMBL/GenBank/DDBJ whole genome shotgun (WGS) entry which is preliminary data.</text>
</comment>
<keyword evidence="6 7" id="KW-0472">Membrane</keyword>
<dbReference type="NCBIfam" id="TIGR00711">
    <property type="entry name" value="efflux_EmrB"/>
    <property type="match status" value="1"/>
</dbReference>
<feature type="transmembrane region" description="Helical" evidence="7">
    <location>
        <begin position="460"/>
        <end position="481"/>
    </location>
</feature>
<gene>
    <name evidence="9" type="ORF">ACE3NQ_19040</name>
</gene>
<evidence type="ECO:0000256" key="3">
    <source>
        <dbReference type="ARBA" id="ARBA00022475"/>
    </source>
</evidence>
<feature type="transmembrane region" description="Helical" evidence="7">
    <location>
        <begin position="324"/>
        <end position="343"/>
    </location>
</feature>
<dbReference type="CDD" id="cd17502">
    <property type="entry name" value="MFS_Azr1_MDR_like"/>
    <property type="match status" value="1"/>
</dbReference>
<dbReference type="InterPro" id="IPR020846">
    <property type="entry name" value="MFS_dom"/>
</dbReference>
<keyword evidence="4 7" id="KW-0812">Transmembrane</keyword>
<evidence type="ECO:0000256" key="5">
    <source>
        <dbReference type="ARBA" id="ARBA00022989"/>
    </source>
</evidence>
<dbReference type="InterPro" id="IPR011701">
    <property type="entry name" value="MFS"/>
</dbReference>
<evidence type="ECO:0000256" key="6">
    <source>
        <dbReference type="ARBA" id="ARBA00023136"/>
    </source>
</evidence>
<comment type="subcellular location">
    <subcellularLocation>
        <location evidence="1">Cell membrane</location>
        <topology evidence="1">Multi-pass membrane protein</topology>
    </subcellularLocation>
</comment>
<dbReference type="RefSeq" id="WP_375526760.1">
    <property type="nucleotide sequence ID" value="NZ_JBHILM010000022.1"/>
</dbReference>
<feature type="transmembrane region" description="Helical" evidence="7">
    <location>
        <begin position="259"/>
        <end position="280"/>
    </location>
</feature>
<feature type="transmembrane region" description="Helical" evidence="7">
    <location>
        <begin position="218"/>
        <end position="239"/>
    </location>
</feature>
<evidence type="ECO:0000313" key="10">
    <source>
        <dbReference type="Proteomes" id="UP001580407"/>
    </source>
</evidence>
<evidence type="ECO:0000256" key="1">
    <source>
        <dbReference type="ARBA" id="ARBA00004651"/>
    </source>
</evidence>
<sequence>MKRGLVLVGVLLATFLAAIEGTVIGPAGPTIVSELGSVSLLSWIFTSYLLTMAVTTPIFGKLTDLYGRKPVFLIGCSLFVIGSLLCGLAGNMNQLIVYRAIQGIGAGAVIPVTFTIIGDIYTIEERGRVQGMISSVWGISSLLGPLLGGYVSSYFGWEWIFVFNVPFGILSMFFIARYLHEQVAKRTARIDIAGAVTFTIGMAALLLVLTLGGQYMSWSSGGLLGLASGAVIFLVLFLVIEQRVQEPMVPLKLFGIRDIAVSCAASLLVSSLLIGLTSYLPLWVQGVLGGDAASSGLALSPMAVGWLLGSVWGGRMIVRLGSRFTSVLGLSFITVAAVVMLLISELSPLWLMLAGTFMYGLGFGFSMTAFTIIAQSSVGFRQRGASTALNTFLRTLGQTVGVAAFGSWLNYRITEQSAANHLLEQGVTQEEINGLLAAHSGRQISADTAQLLRQVLEGGLHSLFVIMTVIAVISWIVVWGLRNQPPAPEGEKAASAGHGGQARA</sequence>
<dbReference type="InterPro" id="IPR036259">
    <property type="entry name" value="MFS_trans_sf"/>
</dbReference>
<feature type="transmembrane region" description="Helical" evidence="7">
    <location>
        <begin position="159"/>
        <end position="180"/>
    </location>
</feature>
<name>A0ABV5BBE1_9BACL</name>
<feature type="transmembrane region" description="Helical" evidence="7">
    <location>
        <begin position="349"/>
        <end position="373"/>
    </location>
</feature>
<evidence type="ECO:0000256" key="2">
    <source>
        <dbReference type="ARBA" id="ARBA00022448"/>
    </source>
</evidence>